<keyword evidence="3 6" id="KW-0067">ATP-binding</keyword>
<keyword evidence="7" id="KW-0479">Metal-binding</keyword>
<comment type="cofactor">
    <cofactor evidence="7">
        <name>Mg(2+)</name>
        <dbReference type="ChEBI" id="CHEBI:18420"/>
    </cofactor>
</comment>
<dbReference type="InterPro" id="IPR002698">
    <property type="entry name" value="FTHF_cligase"/>
</dbReference>
<gene>
    <name evidence="8" type="ORF">V1264_001878</name>
</gene>
<dbReference type="AlphaFoldDB" id="A0AAN9C2P6"/>
<dbReference type="GO" id="GO:0046872">
    <property type="term" value="F:metal ion binding"/>
    <property type="evidence" value="ECO:0007669"/>
    <property type="project" value="UniProtKB-KW"/>
</dbReference>
<dbReference type="EC" id="6.3.3.2" evidence="5 7"/>
<dbReference type="InterPro" id="IPR024185">
    <property type="entry name" value="FTHF_cligase-like_sf"/>
</dbReference>
<dbReference type="GO" id="GO:0009396">
    <property type="term" value="P:folic acid-containing compound biosynthetic process"/>
    <property type="evidence" value="ECO:0007669"/>
    <property type="project" value="TreeGrafter"/>
</dbReference>
<keyword evidence="2 6" id="KW-0547">Nucleotide-binding</keyword>
<dbReference type="GO" id="GO:0035999">
    <property type="term" value="P:tetrahydrofolate interconversion"/>
    <property type="evidence" value="ECO:0007669"/>
    <property type="project" value="TreeGrafter"/>
</dbReference>
<comment type="similarity">
    <text evidence="1 7">Belongs to the 5-formyltetrahydrofolate cyclo-ligase family.</text>
</comment>
<evidence type="ECO:0000256" key="6">
    <source>
        <dbReference type="PIRSR" id="PIRSR006806-1"/>
    </source>
</evidence>
<accession>A0AAN9C2P6</accession>
<dbReference type="InterPro" id="IPR037171">
    <property type="entry name" value="NagB/RpiA_transferase-like"/>
</dbReference>
<reference evidence="8 9" key="1">
    <citation type="submission" date="2024-02" db="EMBL/GenBank/DDBJ databases">
        <title>Chromosome-scale genome assembly of the rough periwinkle Littorina saxatilis.</title>
        <authorList>
            <person name="De Jode A."/>
            <person name="Faria R."/>
            <person name="Formenti G."/>
            <person name="Sims Y."/>
            <person name="Smith T.P."/>
            <person name="Tracey A."/>
            <person name="Wood J.M.D."/>
            <person name="Zagrodzka Z.B."/>
            <person name="Johannesson K."/>
            <person name="Butlin R.K."/>
            <person name="Leder E.H."/>
        </authorList>
    </citation>
    <scope>NUCLEOTIDE SEQUENCE [LARGE SCALE GENOMIC DNA]</scope>
    <source>
        <strain evidence="8">Snail1</strain>
        <tissue evidence="8">Muscle</tissue>
    </source>
</reference>
<evidence type="ECO:0000256" key="5">
    <source>
        <dbReference type="ARBA" id="ARBA00038966"/>
    </source>
</evidence>
<keyword evidence="7" id="KW-0460">Magnesium</keyword>
<dbReference type="PANTHER" id="PTHR23407">
    <property type="entry name" value="ATPASE INHIBITOR/5-FORMYLTETRAHYDROFOLATE CYCLO-LIGASE"/>
    <property type="match status" value="1"/>
</dbReference>
<feature type="binding site" evidence="6">
    <location>
        <position position="54"/>
    </location>
    <ligand>
        <name>substrate</name>
    </ligand>
</feature>
<comment type="catalytic activity">
    <reaction evidence="4 7">
        <text>(6S)-5-formyl-5,6,7,8-tetrahydrofolate + ATP = (6R)-5,10-methenyltetrahydrofolate + ADP + phosphate</text>
        <dbReference type="Rhea" id="RHEA:10488"/>
        <dbReference type="ChEBI" id="CHEBI:30616"/>
        <dbReference type="ChEBI" id="CHEBI:43474"/>
        <dbReference type="ChEBI" id="CHEBI:57455"/>
        <dbReference type="ChEBI" id="CHEBI:57457"/>
        <dbReference type="ChEBI" id="CHEBI:456216"/>
        <dbReference type="EC" id="6.3.3.2"/>
    </reaction>
</comment>
<dbReference type="PIRSF" id="PIRSF006806">
    <property type="entry name" value="FTHF_cligase"/>
    <property type="match status" value="1"/>
</dbReference>
<dbReference type="SUPFAM" id="SSF100950">
    <property type="entry name" value="NagB/RpiA/CoA transferase-like"/>
    <property type="match status" value="1"/>
</dbReference>
<dbReference type="GO" id="GO:0005524">
    <property type="term" value="F:ATP binding"/>
    <property type="evidence" value="ECO:0007669"/>
    <property type="project" value="UniProtKB-KW"/>
</dbReference>
<evidence type="ECO:0000256" key="4">
    <source>
        <dbReference type="ARBA" id="ARBA00036539"/>
    </source>
</evidence>
<sequence length="200" mass="22396">MATLRSAKSALRKEIKKTLASLSADEKKKQSKVVTDKVLASPWFEESKRLSLFLNMPDEVDTFPLLKAAISAGKECFIPHYKGSQMTMVKLSSMEDYERLPVTKWNIKQPADDDIRPDAIETGGLDVIFMPGLAFTRQGARLGRGKGYYDNYLHKCQRAGVLPRTVALIFYQQLVDVVPVEENDVLVQEVLNASPQEMGS</sequence>
<evidence type="ECO:0000313" key="9">
    <source>
        <dbReference type="Proteomes" id="UP001374579"/>
    </source>
</evidence>
<proteinExistence type="inferred from homology"/>
<dbReference type="EMBL" id="JBAMIC010000001">
    <property type="protein sequence ID" value="KAK7116144.1"/>
    <property type="molecule type" value="Genomic_DNA"/>
</dbReference>
<evidence type="ECO:0000256" key="7">
    <source>
        <dbReference type="RuleBase" id="RU361279"/>
    </source>
</evidence>
<organism evidence="8 9">
    <name type="scientific">Littorina saxatilis</name>
    <dbReference type="NCBI Taxonomy" id="31220"/>
    <lineage>
        <taxon>Eukaryota</taxon>
        <taxon>Metazoa</taxon>
        <taxon>Spiralia</taxon>
        <taxon>Lophotrochozoa</taxon>
        <taxon>Mollusca</taxon>
        <taxon>Gastropoda</taxon>
        <taxon>Caenogastropoda</taxon>
        <taxon>Littorinimorpha</taxon>
        <taxon>Littorinoidea</taxon>
        <taxon>Littorinidae</taxon>
        <taxon>Littorina</taxon>
    </lineage>
</organism>
<feature type="binding site" evidence="6">
    <location>
        <begin position="141"/>
        <end position="149"/>
    </location>
    <ligand>
        <name>ATP</name>
        <dbReference type="ChEBI" id="CHEBI:30616"/>
    </ligand>
</feature>
<feature type="binding site" evidence="6">
    <location>
        <begin position="8"/>
        <end position="12"/>
    </location>
    <ligand>
        <name>ATP</name>
        <dbReference type="ChEBI" id="CHEBI:30616"/>
    </ligand>
</feature>
<dbReference type="PANTHER" id="PTHR23407:SF1">
    <property type="entry name" value="5-FORMYLTETRAHYDROFOLATE CYCLO-LIGASE"/>
    <property type="match status" value="1"/>
</dbReference>
<protein>
    <recommendedName>
        <fullName evidence="5 7">5-formyltetrahydrofolate cyclo-ligase</fullName>
        <ecNumber evidence="5 7">6.3.3.2</ecNumber>
    </recommendedName>
</protein>
<evidence type="ECO:0000256" key="2">
    <source>
        <dbReference type="ARBA" id="ARBA00022741"/>
    </source>
</evidence>
<feature type="binding site" evidence="6">
    <location>
        <position position="59"/>
    </location>
    <ligand>
        <name>substrate</name>
    </ligand>
</feature>
<name>A0AAN9C2P6_9CAEN</name>
<dbReference type="NCBIfam" id="TIGR02727">
    <property type="entry name" value="MTHFS_bact"/>
    <property type="match status" value="1"/>
</dbReference>
<evidence type="ECO:0000256" key="3">
    <source>
        <dbReference type="ARBA" id="ARBA00022840"/>
    </source>
</evidence>
<dbReference type="Proteomes" id="UP001374579">
    <property type="component" value="Unassembled WGS sequence"/>
</dbReference>
<dbReference type="GO" id="GO:0030272">
    <property type="term" value="F:5-formyltetrahydrofolate cyclo-ligase activity"/>
    <property type="evidence" value="ECO:0007669"/>
    <property type="project" value="UniProtKB-EC"/>
</dbReference>
<evidence type="ECO:0000256" key="1">
    <source>
        <dbReference type="ARBA" id="ARBA00010638"/>
    </source>
</evidence>
<dbReference type="Pfam" id="PF01812">
    <property type="entry name" value="5-FTHF_cyc-lig"/>
    <property type="match status" value="1"/>
</dbReference>
<keyword evidence="9" id="KW-1185">Reference proteome</keyword>
<comment type="caution">
    <text evidence="8">The sequence shown here is derived from an EMBL/GenBank/DDBJ whole genome shotgun (WGS) entry which is preliminary data.</text>
</comment>
<evidence type="ECO:0000313" key="8">
    <source>
        <dbReference type="EMBL" id="KAK7116144.1"/>
    </source>
</evidence>
<dbReference type="FunFam" id="3.40.50.10420:FF:000007">
    <property type="entry name" value="5-formyltetrahydrofolate cyclo-ligase"/>
    <property type="match status" value="1"/>
</dbReference>
<dbReference type="GO" id="GO:0005739">
    <property type="term" value="C:mitochondrion"/>
    <property type="evidence" value="ECO:0007669"/>
    <property type="project" value="TreeGrafter"/>
</dbReference>
<dbReference type="Gene3D" id="3.40.50.10420">
    <property type="entry name" value="NagB/RpiA/CoA transferase-like"/>
    <property type="match status" value="1"/>
</dbReference>